<dbReference type="FunFam" id="3.30.70.100:FF:000001">
    <property type="entry name" value="ATPase copper transporting beta"/>
    <property type="match status" value="1"/>
</dbReference>
<keyword evidence="14 15" id="KW-0472">Membrane</keyword>
<dbReference type="InterPro" id="IPR006122">
    <property type="entry name" value="HMA_Cu_ion-bd"/>
</dbReference>
<dbReference type="OrthoDB" id="432719at2759"/>
<keyword evidence="7 15" id="KW-0547">Nucleotide-binding</keyword>
<evidence type="ECO:0000313" key="17">
    <source>
        <dbReference type="EMBL" id="KAF2012809.1"/>
    </source>
</evidence>
<dbReference type="PROSITE" id="PS01229">
    <property type="entry name" value="COF_2"/>
    <property type="match status" value="1"/>
</dbReference>
<feature type="domain" description="HMA" evidence="16">
    <location>
        <begin position="2"/>
        <end position="69"/>
    </location>
</feature>
<dbReference type="InterPro" id="IPR006121">
    <property type="entry name" value="HMA_dom"/>
</dbReference>
<dbReference type="EMBL" id="ML978072">
    <property type="protein sequence ID" value="KAF2012809.1"/>
    <property type="molecule type" value="Genomic_DNA"/>
</dbReference>
<evidence type="ECO:0000256" key="4">
    <source>
        <dbReference type="ARBA" id="ARBA00022692"/>
    </source>
</evidence>
<dbReference type="PROSITE" id="PS01047">
    <property type="entry name" value="HMA_1"/>
    <property type="match status" value="1"/>
</dbReference>
<keyword evidence="10" id="KW-1278">Translocase</keyword>
<organism evidence="17 18">
    <name type="scientific">Aaosphaeria arxii CBS 175.79</name>
    <dbReference type="NCBI Taxonomy" id="1450172"/>
    <lineage>
        <taxon>Eukaryota</taxon>
        <taxon>Fungi</taxon>
        <taxon>Dikarya</taxon>
        <taxon>Ascomycota</taxon>
        <taxon>Pezizomycotina</taxon>
        <taxon>Dothideomycetes</taxon>
        <taxon>Pleosporomycetidae</taxon>
        <taxon>Pleosporales</taxon>
        <taxon>Pleosporales incertae sedis</taxon>
        <taxon>Aaosphaeria</taxon>
    </lineage>
</organism>
<feature type="transmembrane region" description="Helical" evidence="15">
    <location>
        <begin position="705"/>
        <end position="726"/>
    </location>
</feature>
<dbReference type="InterPro" id="IPR059000">
    <property type="entry name" value="ATPase_P-type_domA"/>
</dbReference>
<dbReference type="SUPFAM" id="SSF55008">
    <property type="entry name" value="HMA, heavy metal-associated domain"/>
    <property type="match status" value="3"/>
</dbReference>
<dbReference type="Gene3D" id="2.70.150.10">
    <property type="entry name" value="Calcium-transporting ATPase, cytoplasmic transduction domain A"/>
    <property type="match status" value="1"/>
</dbReference>
<sequence>MNSLTLLATNLHCPSCVSRIQDILSHLPGIVTPVEVSLIHQSIRVSYDSSRLHYQRIIDDLTEAAFEIQHIIIHNERGTIIDERSLLDSSQPKGTRIRPTQKHIDSCDACRIEWTESNVQSRTSFTSTDGFAYGNKNPAIINIEDPGEDITSSAYIASLLIDGMSCGSCVGKIKRALLDLPFVLTADIDILRNGGTVTFVEKENLALILDEVKNVGYNVTLADLVEPKPKPNSISIASLSIEGMTCGSCVGNIKGALKDLTFVSKVSIDLMSNSATVEFLGGKQNLDAIIDSIDSAGYEATLSNLVEPRTAPKSRQRVIDIQIDAMHCARCPDLVMEALEGLRTQGMSTSEFQISRPPSLKVPRVQITYRPSLEKGLSVRNFISTIAAVDPAFSVYIYHPPSIEERSKQIQHRERQSILFRLIFTGIVAIPSLIIGVVFMALVPADNATRMWFEEPIWAGNASRIEWALLIMTTPVMFFGTDIFHRRAFKEIWAIWKPKSTVPFLRRFYRFGSMNMLISMGTNVAYFSSLAILIMAATQKRNAHHGTSMSSTYFDAITFLTFFILLGRYLEAYSKERTGDAVAMLTDLRPSEAQLVGKDGSIGKIPVDQLEIGDTVQIPRGHSPPADGLVKDDGVFSFDESSLTGESKPVQKKKDAVVFSGTVNVGDPVKITVSELGGTSMLDQIIDVVRSGQAKRAPIERFADVITGYFVPIVTLLAVVTWVTWLGLGLSGQLPEAWLESTQGGWAFWSLQFAIAVFVVACPCGIGLAAPTALFVGGGLAAREGILVQGGGQAFQEASGVNAIVFDKTGTLTQGQMKVTEFTYLDGALEKEKLLAMAMARAMEAVSSHPIAQAITEFSSSSKEKTTVADIKEIPGYGMTAKISFPDSSNTTILEAAIGNSRLLEKLNEDLDSPTTNGVAGLQEALHHHQVKGNSVAIIAIKNEDQFEPAGIFAISDPLRPEAIEVVASLRNMGLSIHLCTGDNATTAKAIASQLGISPENIRAGVLPQGKGEYIHELQHPREGGRRIVAFVGDGLNDTPALTAADVSISLSSGSDIAINASSFILLNSHLGAIHRLFTLSKRVFFRVKINFFWAAIYNLILIPVAAGVFYMIGASEHHPGWRMSPVWAAIAMAGSSVSVVLSSLALKLPEMRFPGKGSAGKVRQ</sequence>
<dbReference type="PROSITE" id="PS50846">
    <property type="entry name" value="HMA_2"/>
    <property type="match status" value="3"/>
</dbReference>
<evidence type="ECO:0000256" key="1">
    <source>
        <dbReference type="ARBA" id="ARBA00004127"/>
    </source>
</evidence>
<feature type="transmembrane region" description="Helical" evidence="15">
    <location>
        <begin position="516"/>
        <end position="538"/>
    </location>
</feature>
<feature type="transmembrane region" description="Helical" evidence="15">
    <location>
        <begin position="1092"/>
        <end position="1114"/>
    </location>
</feature>
<dbReference type="InterPro" id="IPR036412">
    <property type="entry name" value="HAD-like_sf"/>
</dbReference>
<evidence type="ECO:0000256" key="13">
    <source>
        <dbReference type="ARBA" id="ARBA00023065"/>
    </source>
</evidence>
<dbReference type="SFLD" id="SFLDF00027">
    <property type="entry name" value="p-type_atpase"/>
    <property type="match status" value="1"/>
</dbReference>
<protein>
    <submittedName>
        <fullName evidence="17">Heavy metal translocatin</fullName>
    </submittedName>
</protein>
<feature type="domain" description="HMA" evidence="16">
    <location>
        <begin position="155"/>
        <end position="220"/>
    </location>
</feature>
<dbReference type="GO" id="GO:0005524">
    <property type="term" value="F:ATP binding"/>
    <property type="evidence" value="ECO:0007669"/>
    <property type="project" value="UniProtKB-UniRule"/>
</dbReference>
<dbReference type="InterPro" id="IPR036163">
    <property type="entry name" value="HMA_dom_sf"/>
</dbReference>
<dbReference type="InterPro" id="IPR023214">
    <property type="entry name" value="HAD_sf"/>
</dbReference>
<reference evidence="17" key="1">
    <citation type="journal article" date="2020" name="Stud. Mycol.">
        <title>101 Dothideomycetes genomes: a test case for predicting lifestyles and emergence of pathogens.</title>
        <authorList>
            <person name="Haridas S."/>
            <person name="Albert R."/>
            <person name="Binder M."/>
            <person name="Bloem J."/>
            <person name="Labutti K."/>
            <person name="Salamov A."/>
            <person name="Andreopoulos B."/>
            <person name="Baker S."/>
            <person name="Barry K."/>
            <person name="Bills G."/>
            <person name="Bluhm B."/>
            <person name="Cannon C."/>
            <person name="Castanera R."/>
            <person name="Culley D."/>
            <person name="Daum C."/>
            <person name="Ezra D."/>
            <person name="Gonzalez J."/>
            <person name="Henrissat B."/>
            <person name="Kuo A."/>
            <person name="Liang C."/>
            <person name="Lipzen A."/>
            <person name="Lutzoni F."/>
            <person name="Magnuson J."/>
            <person name="Mondo S."/>
            <person name="Nolan M."/>
            <person name="Ohm R."/>
            <person name="Pangilinan J."/>
            <person name="Park H.-J."/>
            <person name="Ramirez L."/>
            <person name="Alfaro M."/>
            <person name="Sun H."/>
            <person name="Tritt A."/>
            <person name="Yoshinaga Y."/>
            <person name="Zwiers L.-H."/>
            <person name="Turgeon B."/>
            <person name="Goodwin S."/>
            <person name="Spatafora J."/>
            <person name="Crous P."/>
            <person name="Grigoriev I."/>
        </authorList>
    </citation>
    <scope>NUCLEOTIDE SEQUENCE</scope>
    <source>
        <strain evidence="17">CBS 175.79</strain>
    </source>
</reference>
<dbReference type="SFLD" id="SFLDG00002">
    <property type="entry name" value="C1.7:_P-type_atpase_like"/>
    <property type="match status" value="1"/>
</dbReference>
<feature type="domain" description="HMA" evidence="16">
    <location>
        <begin position="235"/>
        <end position="301"/>
    </location>
</feature>
<dbReference type="PROSITE" id="PS00154">
    <property type="entry name" value="ATPASE_E1_E2"/>
    <property type="match status" value="1"/>
</dbReference>
<dbReference type="Pfam" id="PF00702">
    <property type="entry name" value="Hydrolase"/>
    <property type="match status" value="1"/>
</dbReference>
<dbReference type="RefSeq" id="XP_033381148.1">
    <property type="nucleotide sequence ID" value="XM_033534078.1"/>
</dbReference>
<dbReference type="NCBIfam" id="TIGR00003">
    <property type="entry name" value="copper ion binding protein"/>
    <property type="match status" value="1"/>
</dbReference>
<dbReference type="InterPro" id="IPR027256">
    <property type="entry name" value="P-typ_ATPase_IB"/>
</dbReference>
<dbReference type="NCBIfam" id="TIGR01494">
    <property type="entry name" value="ATPase_P-type"/>
    <property type="match status" value="2"/>
</dbReference>
<dbReference type="GeneID" id="54291475"/>
<name>A0A6A5XIX5_9PLEO</name>
<feature type="transmembrane region" description="Helical" evidence="15">
    <location>
        <begin position="746"/>
        <end position="776"/>
    </location>
</feature>
<evidence type="ECO:0000256" key="10">
    <source>
        <dbReference type="ARBA" id="ARBA00022967"/>
    </source>
</evidence>
<evidence type="ECO:0000256" key="15">
    <source>
        <dbReference type="RuleBase" id="RU362081"/>
    </source>
</evidence>
<accession>A0A6A5XIX5</accession>
<dbReference type="Pfam" id="PF00122">
    <property type="entry name" value="E1-E2_ATPase"/>
    <property type="match status" value="1"/>
</dbReference>
<dbReference type="GO" id="GO:0005507">
    <property type="term" value="F:copper ion binding"/>
    <property type="evidence" value="ECO:0007669"/>
    <property type="project" value="InterPro"/>
</dbReference>
<dbReference type="Gene3D" id="3.40.1110.10">
    <property type="entry name" value="Calcium-transporting ATPase, cytoplasmic domain N"/>
    <property type="match status" value="1"/>
</dbReference>
<evidence type="ECO:0000256" key="2">
    <source>
        <dbReference type="ARBA" id="ARBA00006024"/>
    </source>
</evidence>
<dbReference type="Pfam" id="PF00403">
    <property type="entry name" value="HMA"/>
    <property type="match status" value="3"/>
</dbReference>
<evidence type="ECO:0000256" key="14">
    <source>
        <dbReference type="ARBA" id="ARBA00023136"/>
    </source>
</evidence>
<keyword evidence="5 15" id="KW-0479">Metal-binding</keyword>
<keyword evidence="3" id="KW-0813">Transport</keyword>
<evidence type="ECO:0000256" key="3">
    <source>
        <dbReference type="ARBA" id="ARBA00022448"/>
    </source>
</evidence>
<keyword evidence="12" id="KW-0186">Copper</keyword>
<dbReference type="SUPFAM" id="SSF56784">
    <property type="entry name" value="HAD-like"/>
    <property type="match status" value="1"/>
</dbReference>
<evidence type="ECO:0000259" key="16">
    <source>
        <dbReference type="PROSITE" id="PS50846"/>
    </source>
</evidence>
<keyword evidence="8 15" id="KW-0067">ATP-binding</keyword>
<dbReference type="PANTHER" id="PTHR43520">
    <property type="entry name" value="ATP7, ISOFORM B"/>
    <property type="match status" value="1"/>
</dbReference>
<evidence type="ECO:0000256" key="8">
    <source>
        <dbReference type="ARBA" id="ARBA00022840"/>
    </source>
</evidence>
<dbReference type="InterPro" id="IPR017969">
    <property type="entry name" value="Heavy-metal-associated_CS"/>
</dbReference>
<keyword evidence="18" id="KW-1185">Reference proteome</keyword>
<keyword evidence="11 15" id="KW-1133">Transmembrane helix</keyword>
<dbReference type="InterPro" id="IPR023298">
    <property type="entry name" value="ATPase_P-typ_TM_dom_sf"/>
</dbReference>
<proteinExistence type="inferred from homology"/>
<dbReference type="Gene3D" id="3.40.50.1000">
    <property type="entry name" value="HAD superfamily/HAD-like"/>
    <property type="match status" value="1"/>
</dbReference>
<keyword evidence="13" id="KW-0406">Ion transport</keyword>
<dbReference type="InterPro" id="IPR008250">
    <property type="entry name" value="ATPase_P-typ_transduc_dom_A_sf"/>
</dbReference>
<evidence type="ECO:0000256" key="7">
    <source>
        <dbReference type="ARBA" id="ARBA00022741"/>
    </source>
</evidence>
<dbReference type="SUPFAM" id="SSF81653">
    <property type="entry name" value="Calcium ATPase, transduction domain A"/>
    <property type="match status" value="1"/>
</dbReference>
<feature type="transmembrane region" description="Helical" evidence="15">
    <location>
        <begin position="419"/>
        <end position="445"/>
    </location>
</feature>
<comment type="subcellular location">
    <subcellularLocation>
        <location evidence="1">Endomembrane system</location>
        <topology evidence="1">Multi-pass membrane protein</topology>
    </subcellularLocation>
    <subcellularLocation>
        <location evidence="15">Membrane</location>
    </subcellularLocation>
</comment>
<dbReference type="GO" id="GO:0043682">
    <property type="term" value="F:P-type divalent copper transporter activity"/>
    <property type="evidence" value="ECO:0007669"/>
    <property type="project" value="TreeGrafter"/>
</dbReference>
<dbReference type="SFLD" id="SFLDS00003">
    <property type="entry name" value="Haloacid_Dehalogenase"/>
    <property type="match status" value="1"/>
</dbReference>
<dbReference type="InterPro" id="IPR018303">
    <property type="entry name" value="ATPase_P-typ_P_site"/>
</dbReference>
<gene>
    <name evidence="17" type="ORF">BU24DRAFT_494746</name>
</gene>
<evidence type="ECO:0000256" key="9">
    <source>
        <dbReference type="ARBA" id="ARBA00022842"/>
    </source>
</evidence>
<evidence type="ECO:0000256" key="11">
    <source>
        <dbReference type="ARBA" id="ARBA00022989"/>
    </source>
</evidence>
<dbReference type="Gene3D" id="3.30.70.100">
    <property type="match status" value="3"/>
</dbReference>
<evidence type="ECO:0000256" key="5">
    <source>
        <dbReference type="ARBA" id="ARBA00022723"/>
    </source>
</evidence>
<dbReference type="SUPFAM" id="SSF81660">
    <property type="entry name" value="Metal cation-transporting ATPase, ATP-binding domain N"/>
    <property type="match status" value="1"/>
</dbReference>
<feature type="transmembrane region" description="Helical" evidence="15">
    <location>
        <begin position="1126"/>
        <end position="1147"/>
    </location>
</feature>
<evidence type="ECO:0000256" key="6">
    <source>
        <dbReference type="ARBA" id="ARBA00022737"/>
    </source>
</evidence>
<dbReference type="InterPro" id="IPR044492">
    <property type="entry name" value="P_typ_ATPase_HD_dom"/>
</dbReference>
<keyword evidence="9" id="KW-0460">Magnesium</keyword>
<dbReference type="InterPro" id="IPR023299">
    <property type="entry name" value="ATPase_P-typ_cyto_dom_N"/>
</dbReference>
<keyword evidence="6" id="KW-0677">Repeat</keyword>
<dbReference type="InterPro" id="IPR001757">
    <property type="entry name" value="P_typ_ATPase"/>
</dbReference>
<evidence type="ECO:0000256" key="12">
    <source>
        <dbReference type="ARBA" id="ARBA00023008"/>
    </source>
</evidence>
<dbReference type="SUPFAM" id="SSF81665">
    <property type="entry name" value="Calcium ATPase, transmembrane domain M"/>
    <property type="match status" value="1"/>
</dbReference>
<dbReference type="NCBIfam" id="TIGR01525">
    <property type="entry name" value="ATPase-IB_hvy"/>
    <property type="match status" value="1"/>
</dbReference>
<dbReference type="GO" id="GO:0055070">
    <property type="term" value="P:copper ion homeostasis"/>
    <property type="evidence" value="ECO:0007669"/>
    <property type="project" value="TreeGrafter"/>
</dbReference>
<dbReference type="GO" id="GO:0016020">
    <property type="term" value="C:membrane"/>
    <property type="evidence" value="ECO:0007669"/>
    <property type="project" value="UniProtKB-SubCell"/>
</dbReference>
<keyword evidence="4 15" id="KW-0812">Transmembrane</keyword>
<feature type="transmembrane region" description="Helical" evidence="15">
    <location>
        <begin position="550"/>
        <end position="570"/>
    </location>
</feature>
<dbReference type="Proteomes" id="UP000799778">
    <property type="component" value="Unassembled WGS sequence"/>
</dbReference>
<evidence type="ECO:0000313" key="18">
    <source>
        <dbReference type="Proteomes" id="UP000799778"/>
    </source>
</evidence>
<dbReference type="AlphaFoldDB" id="A0A6A5XIX5"/>
<dbReference type="PANTHER" id="PTHR43520:SF32">
    <property type="entry name" value="COPPER RESISTANCE P-TYPE ATPASE (EUROFUNG)"/>
    <property type="match status" value="1"/>
</dbReference>
<comment type="similarity">
    <text evidence="2 15">Belongs to the cation transport ATPase (P-type) (TC 3.A.3) family. Type IB subfamily.</text>
</comment>
<dbReference type="CDD" id="cd00371">
    <property type="entry name" value="HMA"/>
    <property type="match status" value="3"/>
</dbReference>
<dbReference type="GO" id="GO:0016887">
    <property type="term" value="F:ATP hydrolysis activity"/>
    <property type="evidence" value="ECO:0007669"/>
    <property type="project" value="InterPro"/>
</dbReference>
<dbReference type="PRINTS" id="PR00119">
    <property type="entry name" value="CATATPASE"/>
</dbReference>